<accession>A0A177FFE8</accession>
<evidence type="ECO:0000256" key="9">
    <source>
        <dbReference type="PROSITE-ProRule" id="PRU10141"/>
    </source>
</evidence>
<dbReference type="InterPro" id="IPR017441">
    <property type="entry name" value="Protein_kinase_ATP_BS"/>
</dbReference>
<feature type="binding site" evidence="9">
    <location>
        <position position="50"/>
    </location>
    <ligand>
        <name>ATP</name>
        <dbReference type="ChEBI" id="CHEBI:30616"/>
    </ligand>
</feature>
<dbReference type="AlphaFoldDB" id="A0A177FFE8"/>
<keyword evidence="4 9" id="KW-0547">Nucleotide-binding</keyword>
<dbReference type="PROSITE" id="PS50011">
    <property type="entry name" value="PROTEIN_KINASE_DOM"/>
    <property type="match status" value="1"/>
</dbReference>
<dbReference type="RefSeq" id="XP_022514849.1">
    <property type="nucleotide sequence ID" value="XM_022652824.1"/>
</dbReference>
<dbReference type="EC" id="2.7.11.1" evidence="1"/>
<dbReference type="Gene3D" id="3.30.200.20">
    <property type="entry name" value="Phosphorylase Kinase, domain 1"/>
    <property type="match status" value="1"/>
</dbReference>
<evidence type="ECO:0000256" key="6">
    <source>
        <dbReference type="ARBA" id="ARBA00022840"/>
    </source>
</evidence>
<dbReference type="PANTHER" id="PTHR47634">
    <property type="entry name" value="PROTEIN KINASE DOMAIN-CONTAINING PROTEIN-RELATED"/>
    <property type="match status" value="1"/>
</dbReference>
<dbReference type="GO" id="GO:0005737">
    <property type="term" value="C:cytoplasm"/>
    <property type="evidence" value="ECO:0007669"/>
    <property type="project" value="TreeGrafter"/>
</dbReference>
<dbReference type="GO" id="GO:0000245">
    <property type="term" value="P:spliceosomal complex assembly"/>
    <property type="evidence" value="ECO:0007669"/>
    <property type="project" value="TreeGrafter"/>
</dbReference>
<dbReference type="PROSITE" id="PS00107">
    <property type="entry name" value="PROTEIN_KINASE_ATP"/>
    <property type="match status" value="1"/>
</dbReference>
<evidence type="ECO:0000259" key="10">
    <source>
        <dbReference type="PROSITE" id="PS50011"/>
    </source>
</evidence>
<dbReference type="GO" id="GO:0050684">
    <property type="term" value="P:regulation of mRNA processing"/>
    <property type="evidence" value="ECO:0007669"/>
    <property type="project" value="TreeGrafter"/>
</dbReference>
<keyword evidence="2" id="KW-0723">Serine/threonine-protein kinase</keyword>
<name>A0A177FFE8_9EURO</name>
<organism evidence="11 12">
    <name type="scientific">Fonsecaea monophora</name>
    <dbReference type="NCBI Taxonomy" id="254056"/>
    <lineage>
        <taxon>Eukaryota</taxon>
        <taxon>Fungi</taxon>
        <taxon>Dikarya</taxon>
        <taxon>Ascomycota</taxon>
        <taxon>Pezizomycotina</taxon>
        <taxon>Eurotiomycetes</taxon>
        <taxon>Chaetothyriomycetidae</taxon>
        <taxon>Chaetothyriales</taxon>
        <taxon>Herpotrichiellaceae</taxon>
        <taxon>Fonsecaea</taxon>
    </lineage>
</organism>
<protein>
    <recommendedName>
        <fullName evidence="1">non-specific serine/threonine protein kinase</fullName>
        <ecNumber evidence="1">2.7.11.1</ecNumber>
    </recommendedName>
</protein>
<gene>
    <name evidence="11" type="ORF">AYO21_02848</name>
</gene>
<dbReference type="Pfam" id="PF00069">
    <property type="entry name" value="Pkinase"/>
    <property type="match status" value="2"/>
</dbReference>
<dbReference type="GO" id="GO:0005524">
    <property type="term" value="F:ATP binding"/>
    <property type="evidence" value="ECO:0007669"/>
    <property type="project" value="UniProtKB-UniRule"/>
</dbReference>
<dbReference type="InterPro" id="IPR011009">
    <property type="entry name" value="Kinase-like_dom_sf"/>
</dbReference>
<evidence type="ECO:0000256" key="3">
    <source>
        <dbReference type="ARBA" id="ARBA00022679"/>
    </source>
</evidence>
<comment type="catalytic activity">
    <reaction evidence="8">
        <text>L-seryl-[protein] + ATP = O-phospho-L-seryl-[protein] + ADP + H(+)</text>
        <dbReference type="Rhea" id="RHEA:17989"/>
        <dbReference type="Rhea" id="RHEA-COMP:9863"/>
        <dbReference type="Rhea" id="RHEA-COMP:11604"/>
        <dbReference type="ChEBI" id="CHEBI:15378"/>
        <dbReference type="ChEBI" id="CHEBI:29999"/>
        <dbReference type="ChEBI" id="CHEBI:30616"/>
        <dbReference type="ChEBI" id="CHEBI:83421"/>
        <dbReference type="ChEBI" id="CHEBI:456216"/>
        <dbReference type="EC" id="2.7.11.1"/>
    </reaction>
</comment>
<evidence type="ECO:0000256" key="1">
    <source>
        <dbReference type="ARBA" id="ARBA00012513"/>
    </source>
</evidence>
<keyword evidence="3" id="KW-0808">Transferase</keyword>
<dbReference type="PANTHER" id="PTHR47634:SF9">
    <property type="entry name" value="PROTEIN KINASE DOMAIN-CONTAINING PROTEIN-RELATED"/>
    <property type="match status" value="1"/>
</dbReference>
<evidence type="ECO:0000256" key="5">
    <source>
        <dbReference type="ARBA" id="ARBA00022777"/>
    </source>
</evidence>
<dbReference type="GO" id="GO:0004674">
    <property type="term" value="F:protein serine/threonine kinase activity"/>
    <property type="evidence" value="ECO:0007669"/>
    <property type="project" value="UniProtKB-KW"/>
</dbReference>
<feature type="domain" description="Protein kinase" evidence="10">
    <location>
        <begin position="21"/>
        <end position="402"/>
    </location>
</feature>
<dbReference type="InterPro" id="IPR051334">
    <property type="entry name" value="SRPK"/>
</dbReference>
<evidence type="ECO:0000256" key="8">
    <source>
        <dbReference type="ARBA" id="ARBA00048679"/>
    </source>
</evidence>
<evidence type="ECO:0000256" key="4">
    <source>
        <dbReference type="ARBA" id="ARBA00022741"/>
    </source>
</evidence>
<dbReference type="Gene3D" id="1.10.510.10">
    <property type="entry name" value="Transferase(Phosphotransferase) domain 1"/>
    <property type="match status" value="1"/>
</dbReference>
<evidence type="ECO:0000313" key="11">
    <source>
        <dbReference type="EMBL" id="OAG42897.1"/>
    </source>
</evidence>
<comment type="caution">
    <text evidence="11">The sequence shown here is derived from an EMBL/GenBank/DDBJ whole genome shotgun (WGS) entry which is preliminary data.</text>
</comment>
<dbReference type="OrthoDB" id="4161200at2759"/>
<dbReference type="EMBL" id="LVKK01000013">
    <property type="protein sequence ID" value="OAG42897.1"/>
    <property type="molecule type" value="Genomic_DNA"/>
</dbReference>
<proteinExistence type="predicted"/>
<evidence type="ECO:0000256" key="7">
    <source>
        <dbReference type="ARBA" id="ARBA00047899"/>
    </source>
</evidence>
<keyword evidence="12" id="KW-1185">Reference proteome</keyword>
<keyword evidence="6 9" id="KW-0067">ATP-binding</keyword>
<evidence type="ECO:0000313" key="12">
    <source>
        <dbReference type="Proteomes" id="UP000077002"/>
    </source>
</evidence>
<dbReference type="InterPro" id="IPR000719">
    <property type="entry name" value="Prot_kinase_dom"/>
</dbReference>
<dbReference type="Proteomes" id="UP000077002">
    <property type="component" value="Unassembled WGS sequence"/>
</dbReference>
<dbReference type="GO" id="GO:0005634">
    <property type="term" value="C:nucleus"/>
    <property type="evidence" value="ECO:0007669"/>
    <property type="project" value="TreeGrafter"/>
</dbReference>
<reference evidence="11 12" key="1">
    <citation type="submission" date="2016-03" db="EMBL/GenBank/DDBJ databases">
        <title>Draft genome sequence of the Fonsecaea monophora CBS 269.37.</title>
        <authorList>
            <person name="Bombassaro A."/>
            <person name="Vinicius W.A."/>
            <person name="De Hoog S."/>
            <person name="Sun J."/>
            <person name="Souza E.M."/>
            <person name="Raittz R.T."/>
            <person name="Costa F."/>
            <person name="Leao A.C."/>
            <person name="Tadra-Sfeir M.Z."/>
            <person name="Baura V."/>
            <person name="Balsanelli E."/>
            <person name="Pedrosa F.O."/>
            <person name="Moreno L.F."/>
            <person name="Steffens M.B."/>
            <person name="Xi L."/>
            <person name="Bocca A.L."/>
            <person name="Felipe M.S."/>
            <person name="Teixeira M."/>
            <person name="Telles Filho F.Q."/>
            <person name="Azevedo C.M."/>
            <person name="Gomes R."/>
            <person name="Vicente V.A."/>
        </authorList>
    </citation>
    <scope>NUCLEOTIDE SEQUENCE [LARGE SCALE GENOMIC DNA]</scope>
    <source>
        <strain evidence="11 12">CBS 269.37</strain>
    </source>
</reference>
<dbReference type="SUPFAM" id="SSF56112">
    <property type="entry name" value="Protein kinase-like (PK-like)"/>
    <property type="match status" value="1"/>
</dbReference>
<comment type="catalytic activity">
    <reaction evidence="7">
        <text>L-threonyl-[protein] + ATP = O-phospho-L-threonyl-[protein] + ADP + H(+)</text>
        <dbReference type="Rhea" id="RHEA:46608"/>
        <dbReference type="Rhea" id="RHEA-COMP:11060"/>
        <dbReference type="Rhea" id="RHEA-COMP:11605"/>
        <dbReference type="ChEBI" id="CHEBI:15378"/>
        <dbReference type="ChEBI" id="CHEBI:30013"/>
        <dbReference type="ChEBI" id="CHEBI:30616"/>
        <dbReference type="ChEBI" id="CHEBI:61977"/>
        <dbReference type="ChEBI" id="CHEBI:456216"/>
        <dbReference type="EC" id="2.7.11.1"/>
    </reaction>
</comment>
<dbReference type="GeneID" id="34598021"/>
<evidence type="ECO:0000256" key="2">
    <source>
        <dbReference type="ARBA" id="ARBA00022527"/>
    </source>
</evidence>
<keyword evidence="5" id="KW-0418">Kinase</keyword>
<sequence length="404" mass="45417">MYRPGGFHPVNLGDAFKNGQYRVIRKLGYGSFSTVWLARDTVNSRYVAFKVMDAKSSLNAATELSILDRISECRLEDPLAQYILTTLDTFHHSGPNGTHLCLVSEPMGPSVASLAEELTPLEEWKVNISYPTPMAKRILRHVLRGLKVLHANGIVHADLQPGNLLVAISNIDQLSEEVLQQDVSGHGRNPAPEAVQRIDGLEDEWAPRYLFLGQSLVQYAKLGQELQVKISDFGAVQAFWSRAPPSTTVTPLALRSPELILGGKIGSSIDIWSFGCLIFELLTGVSLFSVVVYFEDDRESTDDEHILQMNDILEPLPDVWLQKTWTRAGKYFGPGRERLGPIADGQDEPYVDDPLELRFKEYRPKDIDDEEAGMITSLIRSILRYEPSQRPTAEELLKHSWFRE</sequence>